<dbReference type="NCBIfam" id="NF045579">
    <property type="entry name" value="rhamnoside_JR"/>
    <property type="match status" value="1"/>
</dbReference>
<dbReference type="PANTHER" id="PTHR43817">
    <property type="entry name" value="GLYCOSYL HYDROLASE"/>
    <property type="match status" value="1"/>
</dbReference>
<dbReference type="Gene3D" id="2.60.120.260">
    <property type="entry name" value="Galactose-binding domain-like"/>
    <property type="match status" value="1"/>
</dbReference>
<dbReference type="EMBL" id="PFMR01000158">
    <property type="protein sequence ID" value="PIZ16883.1"/>
    <property type="molecule type" value="Genomic_DNA"/>
</dbReference>
<organism evidence="3 4">
    <name type="scientific">Candidatus Desantisbacteria bacterium CG_4_10_14_0_8_um_filter_48_22</name>
    <dbReference type="NCBI Taxonomy" id="1974543"/>
    <lineage>
        <taxon>Bacteria</taxon>
        <taxon>Candidatus Desantisiibacteriota</taxon>
    </lineage>
</organism>
<reference evidence="4" key="1">
    <citation type="submission" date="2017-09" db="EMBL/GenBank/DDBJ databases">
        <title>Depth-based differentiation of microbial function through sediment-hosted aquifers and enrichment of novel symbionts in the deep terrestrial subsurface.</title>
        <authorList>
            <person name="Probst A.J."/>
            <person name="Ladd B."/>
            <person name="Jarett J.K."/>
            <person name="Geller-Mcgrath D.E."/>
            <person name="Sieber C.M.K."/>
            <person name="Emerson J.B."/>
            <person name="Anantharaman K."/>
            <person name="Thomas B.C."/>
            <person name="Malmstrom R."/>
            <person name="Stieglmeier M."/>
            <person name="Klingl A."/>
            <person name="Woyke T."/>
            <person name="Ryan C.M."/>
            <person name="Banfield J.F."/>
        </authorList>
    </citation>
    <scope>NUCLEOTIDE SEQUENCE [LARGE SCALE GENOMIC DNA]</scope>
</reference>
<evidence type="ECO:0000256" key="1">
    <source>
        <dbReference type="ARBA" id="ARBA00022729"/>
    </source>
</evidence>
<sequence>MEKTAVYEEKDGRTAVPVRLDPAGSVFVVFRERSAGADHIIAVERAGKKEQDLQAQELEIKSAVYEAIDNAGSMDVTQKLRRMVRNGELVIEASNAALGADPTPLHVKRLRVEYAIDGKPGEMTVQENEMLEILDARKAEGSPDLRFGYGIDGRLMLEAWRPGACGIKTASGRTLNAEVKKVPGPVEIKGSWDLSFPPNWGAPEKVKFEKLISWTEHKEEGVKYFSGTAVYNKEVDISAGMLGKGRALYLDLGNVKNIAEVKVNKKDLGILWKPPFCVEITDAVKPGKNNLEIRVTNLWPNRVIGDEQLPEDKQWKGLQLAKWPRWFLDGEKSPAGRLTFYTWKHYNKNSPLLESGLLGPVRIVSSVKETIRMQTD</sequence>
<comment type="caution">
    <text evidence="3">The sequence shown here is derived from an EMBL/GenBank/DDBJ whole genome shotgun (WGS) entry which is preliminary data.</text>
</comment>
<dbReference type="PANTHER" id="PTHR43817:SF1">
    <property type="entry name" value="HYDROLASE, FAMILY 43, PUTATIVE (AFU_ORTHOLOGUE AFUA_3G01660)-RELATED"/>
    <property type="match status" value="1"/>
</dbReference>
<accession>A0A2M7SC62</accession>
<evidence type="ECO:0000256" key="2">
    <source>
        <dbReference type="ARBA" id="ARBA00022801"/>
    </source>
</evidence>
<gene>
    <name evidence="3" type="ORF">COY52_05790</name>
</gene>
<name>A0A2M7SC62_9BACT</name>
<dbReference type="AlphaFoldDB" id="A0A2M7SC62"/>
<keyword evidence="1" id="KW-0732">Signal</keyword>
<evidence type="ECO:0000313" key="3">
    <source>
        <dbReference type="EMBL" id="PIZ16883.1"/>
    </source>
</evidence>
<protein>
    <submittedName>
        <fullName evidence="3">Uncharacterized protein</fullName>
    </submittedName>
</protein>
<evidence type="ECO:0000313" key="4">
    <source>
        <dbReference type="Proteomes" id="UP000229307"/>
    </source>
</evidence>
<proteinExistence type="predicted"/>
<dbReference type="Proteomes" id="UP000229307">
    <property type="component" value="Unassembled WGS sequence"/>
</dbReference>
<dbReference type="SUPFAM" id="SSF49785">
    <property type="entry name" value="Galactose-binding domain-like"/>
    <property type="match status" value="1"/>
</dbReference>
<keyword evidence="2" id="KW-0378">Hydrolase</keyword>
<dbReference type="GO" id="GO:0016787">
    <property type="term" value="F:hydrolase activity"/>
    <property type="evidence" value="ECO:0007669"/>
    <property type="project" value="UniProtKB-KW"/>
</dbReference>
<dbReference type="InterPro" id="IPR008979">
    <property type="entry name" value="Galactose-bd-like_sf"/>
</dbReference>